<dbReference type="HAMAP" id="MF_00492">
    <property type="entry name" value="Transaldolase_1"/>
    <property type="match status" value="1"/>
</dbReference>
<dbReference type="EMBL" id="CDMZ01000710">
    <property type="protein sequence ID" value="CEM19981.1"/>
    <property type="molecule type" value="Genomic_DNA"/>
</dbReference>
<dbReference type="FunFam" id="3.20.20.70:FF:000002">
    <property type="entry name" value="Transaldolase"/>
    <property type="match status" value="1"/>
</dbReference>
<dbReference type="GO" id="GO:0004801">
    <property type="term" value="F:transaldolase activity"/>
    <property type="evidence" value="ECO:0007669"/>
    <property type="project" value="UniProtKB-EC"/>
</dbReference>
<name>A0A0G4FX86_9ALVE</name>
<dbReference type="InterPro" id="IPR004730">
    <property type="entry name" value="Transaldolase_1"/>
</dbReference>
<dbReference type="EC" id="2.2.1.2" evidence="4"/>
<gene>
    <name evidence="11" type="ORF">Cvel_19228</name>
</gene>
<dbReference type="VEuPathDB" id="CryptoDB:Cvel_19228"/>
<proteinExistence type="inferred from homology"/>
<dbReference type="Gene3D" id="3.20.20.70">
    <property type="entry name" value="Aldolase class I"/>
    <property type="match status" value="1"/>
</dbReference>
<dbReference type="InterPro" id="IPR013785">
    <property type="entry name" value="Aldolase_TIM"/>
</dbReference>
<sequence>MSSPQKRTASEANGAADGQQKKTAKSALDLLKQFTKVVADTGDFEAMREYGAEDATTNPTLLLQAAQKPEYALLLQSAIDAAKKAGHKGEALISEVCDLLAIEFGLKILEIVPGLVSTEVDARLSFDKDASVAKARKLISLYESRGIAKERILIKMASTWEGCQAAAVLEAEGIHCNMTLLFSLCQAIAAAEAKATLISPFVGRILDWFVKNTDKKTYAPSEDPGVVSVTEIYRYYKKFGYATTVMGASFRNIEEIIALAGCDKLTISPKLLDELSKTSRSFERSLSPDGMEGAEKVEKIEMNEKTFRWMLNEDAMATEKLAEGIRNFNKDLEKLRVFIAQKI</sequence>
<feature type="compositionally biased region" description="Polar residues" evidence="10">
    <location>
        <begin position="1"/>
        <end position="11"/>
    </location>
</feature>
<protein>
    <recommendedName>
        <fullName evidence="5">Transaldolase</fullName>
        <ecNumber evidence="4">2.2.1.2</ecNumber>
    </recommendedName>
</protein>
<dbReference type="CDD" id="cd00957">
    <property type="entry name" value="Transaldolase_TalAB"/>
    <property type="match status" value="1"/>
</dbReference>
<evidence type="ECO:0000256" key="8">
    <source>
        <dbReference type="ARBA" id="ARBA00023126"/>
    </source>
</evidence>
<dbReference type="InterPro" id="IPR018225">
    <property type="entry name" value="Transaldolase_AS"/>
</dbReference>
<dbReference type="PROSITE" id="PS01054">
    <property type="entry name" value="TRANSALDOLASE_1"/>
    <property type="match status" value="1"/>
</dbReference>
<dbReference type="GO" id="GO:0005975">
    <property type="term" value="P:carbohydrate metabolic process"/>
    <property type="evidence" value="ECO:0007669"/>
    <property type="project" value="InterPro"/>
</dbReference>
<evidence type="ECO:0000256" key="9">
    <source>
        <dbReference type="ARBA" id="ARBA00023270"/>
    </source>
</evidence>
<comment type="pathway">
    <text evidence="2">Carbohydrate degradation; pentose phosphate pathway; D-glyceraldehyde 3-phosphate and beta-D-fructose 6-phosphate from D-ribose 5-phosphate and D-xylulose 5-phosphate (non-oxidative stage): step 2/3.</text>
</comment>
<evidence type="ECO:0000256" key="7">
    <source>
        <dbReference type="ARBA" id="ARBA00022679"/>
    </source>
</evidence>
<dbReference type="Pfam" id="PF00923">
    <property type="entry name" value="TAL_FSA"/>
    <property type="match status" value="1"/>
</dbReference>
<organism evidence="11">
    <name type="scientific">Chromera velia CCMP2878</name>
    <dbReference type="NCBI Taxonomy" id="1169474"/>
    <lineage>
        <taxon>Eukaryota</taxon>
        <taxon>Sar</taxon>
        <taxon>Alveolata</taxon>
        <taxon>Colpodellida</taxon>
        <taxon>Chromeraceae</taxon>
        <taxon>Chromera</taxon>
    </lineage>
</organism>
<evidence type="ECO:0000313" key="11">
    <source>
        <dbReference type="EMBL" id="CEM19981.1"/>
    </source>
</evidence>
<comment type="similarity">
    <text evidence="3">Belongs to the transaldolase family. Type 1 subfamily.</text>
</comment>
<dbReference type="UniPathway" id="UPA00115">
    <property type="reaction ID" value="UER00414"/>
</dbReference>
<dbReference type="NCBIfam" id="TIGR00874">
    <property type="entry name" value="talAB"/>
    <property type="match status" value="1"/>
</dbReference>
<evidence type="ECO:0000256" key="3">
    <source>
        <dbReference type="ARBA" id="ARBA00008012"/>
    </source>
</evidence>
<dbReference type="PANTHER" id="PTHR10683:SF18">
    <property type="entry name" value="TRANSALDOLASE"/>
    <property type="match status" value="1"/>
</dbReference>
<keyword evidence="6" id="KW-0963">Cytoplasm</keyword>
<dbReference type="PANTHER" id="PTHR10683">
    <property type="entry name" value="TRANSALDOLASE"/>
    <property type="match status" value="1"/>
</dbReference>
<comment type="subcellular location">
    <subcellularLocation>
        <location evidence="1">Cytoplasm</location>
    </subcellularLocation>
</comment>
<evidence type="ECO:0000256" key="1">
    <source>
        <dbReference type="ARBA" id="ARBA00004496"/>
    </source>
</evidence>
<evidence type="ECO:0000256" key="2">
    <source>
        <dbReference type="ARBA" id="ARBA00004857"/>
    </source>
</evidence>
<evidence type="ECO:0000256" key="5">
    <source>
        <dbReference type="ARBA" id="ARBA00018292"/>
    </source>
</evidence>
<evidence type="ECO:0000256" key="6">
    <source>
        <dbReference type="ARBA" id="ARBA00022490"/>
    </source>
</evidence>
<keyword evidence="7" id="KW-0808">Transferase</keyword>
<dbReference type="GO" id="GO:0005737">
    <property type="term" value="C:cytoplasm"/>
    <property type="evidence" value="ECO:0007669"/>
    <property type="project" value="UniProtKB-SubCell"/>
</dbReference>
<dbReference type="InterPro" id="IPR001585">
    <property type="entry name" value="TAL/FSA"/>
</dbReference>
<feature type="region of interest" description="Disordered" evidence="10">
    <location>
        <begin position="1"/>
        <end position="21"/>
    </location>
</feature>
<evidence type="ECO:0000256" key="4">
    <source>
        <dbReference type="ARBA" id="ARBA00013151"/>
    </source>
</evidence>
<evidence type="ECO:0000256" key="10">
    <source>
        <dbReference type="SAM" id="MobiDB-lite"/>
    </source>
</evidence>
<dbReference type="SUPFAM" id="SSF51569">
    <property type="entry name" value="Aldolase"/>
    <property type="match status" value="1"/>
</dbReference>
<keyword evidence="9" id="KW-0704">Schiff base</keyword>
<dbReference type="AlphaFoldDB" id="A0A0G4FX86"/>
<accession>A0A0G4FX86</accession>
<dbReference type="GO" id="GO:0009052">
    <property type="term" value="P:pentose-phosphate shunt, non-oxidative branch"/>
    <property type="evidence" value="ECO:0007669"/>
    <property type="project" value="TreeGrafter"/>
</dbReference>
<reference evidence="11" key="1">
    <citation type="submission" date="2014-11" db="EMBL/GenBank/DDBJ databases">
        <authorList>
            <person name="Otto D Thomas"/>
            <person name="Naeem Raeece"/>
        </authorList>
    </citation>
    <scope>NUCLEOTIDE SEQUENCE</scope>
</reference>
<dbReference type="PhylomeDB" id="A0A0G4FX86"/>
<keyword evidence="8" id="KW-0570">Pentose shunt</keyword>